<dbReference type="CDD" id="cd00022">
    <property type="entry name" value="BIR"/>
    <property type="match status" value="1"/>
</dbReference>
<proteinExistence type="predicted"/>
<evidence type="ECO:0000313" key="3">
    <source>
        <dbReference type="EMBL" id="KAI1717312.1"/>
    </source>
</evidence>
<evidence type="ECO:0000256" key="2">
    <source>
        <dbReference type="ARBA" id="ARBA00022833"/>
    </source>
</evidence>
<dbReference type="InterPro" id="IPR051190">
    <property type="entry name" value="Baculoviral_IAP"/>
</dbReference>
<dbReference type="PROSITE" id="PS50143">
    <property type="entry name" value="BIR_REPEAT_2"/>
    <property type="match status" value="1"/>
</dbReference>
<protein>
    <submittedName>
        <fullName evidence="3">Inhibitor of apoptosis domain-containing protein</fullName>
    </submittedName>
</protein>
<comment type="caution">
    <text evidence="3">The sequence shown here is derived from an EMBL/GenBank/DDBJ whole genome shotgun (WGS) entry which is preliminary data.</text>
</comment>
<keyword evidence="1" id="KW-0479">Metal-binding</keyword>
<gene>
    <name evidence="3" type="ORF">DdX_07054</name>
</gene>
<evidence type="ECO:0000313" key="4">
    <source>
        <dbReference type="Proteomes" id="UP001201812"/>
    </source>
</evidence>
<evidence type="ECO:0000256" key="1">
    <source>
        <dbReference type="ARBA" id="ARBA00022723"/>
    </source>
</evidence>
<accession>A0AAD4N6P0</accession>
<dbReference type="Gene3D" id="1.10.1170.10">
    <property type="entry name" value="Inhibitor Of Apoptosis Protein (2mihbC-IAP-1), Chain A"/>
    <property type="match status" value="1"/>
</dbReference>
<dbReference type="PANTHER" id="PTHR46771">
    <property type="entry name" value="DETERIN"/>
    <property type="match status" value="1"/>
</dbReference>
<dbReference type="PANTHER" id="PTHR46771:SF5">
    <property type="entry name" value="DETERIN"/>
    <property type="match status" value="1"/>
</dbReference>
<keyword evidence="4" id="KW-1185">Reference proteome</keyword>
<name>A0AAD4N6P0_9BILA</name>
<dbReference type="GO" id="GO:0046872">
    <property type="term" value="F:metal ion binding"/>
    <property type="evidence" value="ECO:0007669"/>
    <property type="project" value="UniProtKB-KW"/>
</dbReference>
<dbReference type="SMART" id="SM00238">
    <property type="entry name" value="BIR"/>
    <property type="match status" value="1"/>
</dbReference>
<dbReference type="Proteomes" id="UP001201812">
    <property type="component" value="Unassembled WGS sequence"/>
</dbReference>
<dbReference type="Pfam" id="PF00653">
    <property type="entry name" value="BIR"/>
    <property type="match status" value="1"/>
</dbReference>
<keyword evidence="2" id="KW-0862">Zinc</keyword>
<sequence>MKTTKPAFESMDLKYFKYENRIASFGTKWRYDKLKNGATCTSKNLAKAGFFCTSTPEEPDSAKCYICLHELCWDPTDDPFTEHEKHQPYCEFVKLNKPEDDYTVRDWLRLLAYANSTHQYAAITEATDGLKVYMQKLGNNTEKVLQK</sequence>
<dbReference type="EMBL" id="JAKKPZ010000009">
    <property type="protein sequence ID" value="KAI1717312.1"/>
    <property type="molecule type" value="Genomic_DNA"/>
</dbReference>
<organism evidence="3 4">
    <name type="scientific">Ditylenchus destructor</name>
    <dbReference type="NCBI Taxonomy" id="166010"/>
    <lineage>
        <taxon>Eukaryota</taxon>
        <taxon>Metazoa</taxon>
        <taxon>Ecdysozoa</taxon>
        <taxon>Nematoda</taxon>
        <taxon>Chromadorea</taxon>
        <taxon>Rhabditida</taxon>
        <taxon>Tylenchina</taxon>
        <taxon>Tylenchomorpha</taxon>
        <taxon>Sphaerularioidea</taxon>
        <taxon>Anguinidae</taxon>
        <taxon>Anguininae</taxon>
        <taxon>Ditylenchus</taxon>
    </lineage>
</organism>
<dbReference type="AlphaFoldDB" id="A0AAD4N6P0"/>
<dbReference type="SUPFAM" id="SSF57924">
    <property type="entry name" value="Inhibitor of apoptosis (IAP) repeat"/>
    <property type="match status" value="1"/>
</dbReference>
<dbReference type="InterPro" id="IPR001370">
    <property type="entry name" value="BIR_rpt"/>
</dbReference>
<reference evidence="3" key="1">
    <citation type="submission" date="2022-01" db="EMBL/GenBank/DDBJ databases">
        <title>Genome Sequence Resource for Two Populations of Ditylenchus destructor, the Migratory Endoparasitic Phytonematode.</title>
        <authorList>
            <person name="Zhang H."/>
            <person name="Lin R."/>
            <person name="Xie B."/>
        </authorList>
    </citation>
    <scope>NUCLEOTIDE SEQUENCE</scope>
    <source>
        <strain evidence="3">BazhouSP</strain>
    </source>
</reference>